<evidence type="ECO:0000313" key="4">
    <source>
        <dbReference type="Proteomes" id="UP001443914"/>
    </source>
</evidence>
<evidence type="ECO:0000256" key="2">
    <source>
        <dbReference type="SAM" id="MobiDB-lite"/>
    </source>
</evidence>
<evidence type="ECO:0008006" key="5">
    <source>
        <dbReference type="Google" id="ProtNLM"/>
    </source>
</evidence>
<protein>
    <recommendedName>
        <fullName evidence="5">Retrotransposon gag domain-containing protein</fullName>
    </recommendedName>
</protein>
<feature type="compositionally biased region" description="Polar residues" evidence="2">
    <location>
        <begin position="282"/>
        <end position="291"/>
    </location>
</feature>
<keyword evidence="1" id="KW-0175">Coiled coil</keyword>
<proteinExistence type="predicted"/>
<dbReference type="EMBL" id="JBDFQZ010000014">
    <property type="protein sequence ID" value="KAK9667074.1"/>
    <property type="molecule type" value="Genomic_DNA"/>
</dbReference>
<reference evidence="3" key="1">
    <citation type="submission" date="2024-03" db="EMBL/GenBank/DDBJ databases">
        <title>WGS assembly of Saponaria officinalis var. Norfolk2.</title>
        <authorList>
            <person name="Jenkins J."/>
            <person name="Shu S."/>
            <person name="Grimwood J."/>
            <person name="Barry K."/>
            <person name="Goodstein D."/>
            <person name="Schmutz J."/>
            <person name="Leebens-Mack J."/>
            <person name="Osbourn A."/>
        </authorList>
    </citation>
    <scope>NUCLEOTIDE SEQUENCE [LARGE SCALE GENOMIC DNA]</scope>
    <source>
        <strain evidence="3">JIC</strain>
    </source>
</reference>
<feature type="region of interest" description="Disordered" evidence="2">
    <location>
        <begin position="219"/>
        <end position="291"/>
    </location>
</feature>
<evidence type="ECO:0000256" key="1">
    <source>
        <dbReference type="SAM" id="Coils"/>
    </source>
</evidence>
<sequence length="291" mass="33576">MVNGNDIPNNHNNNEQMRQLQEKLDAVAALLAQTSAACQTQFDQMNKRLKDEAERITKRFRAIEERLANTENYSLHAKSKHISPSLRDKLTDESTFSNLPLFRDHEDPITHIKAFEGQMATQGIMYELWPIIFPHSLDATQKGWFYSLERQKTETFANIIVEFDRWYRDNHKTRASIQKGSESFTEYLTRWNKLNSQINNLTPTYQQYTRYANISNSEQLVRTRTRTEDNQRSGSLTERVGQDGQGSPSHSFPSSNKTNDVQATKKLDILGAPVPSLKRKQTSNPPRTQVL</sequence>
<gene>
    <name evidence="3" type="ORF">RND81_14G230800</name>
</gene>
<feature type="coiled-coil region" evidence="1">
    <location>
        <begin position="10"/>
        <end position="66"/>
    </location>
</feature>
<evidence type="ECO:0000313" key="3">
    <source>
        <dbReference type="EMBL" id="KAK9667074.1"/>
    </source>
</evidence>
<comment type="caution">
    <text evidence="3">The sequence shown here is derived from an EMBL/GenBank/DDBJ whole genome shotgun (WGS) entry which is preliminary data.</text>
</comment>
<dbReference type="Proteomes" id="UP001443914">
    <property type="component" value="Unassembled WGS sequence"/>
</dbReference>
<dbReference type="AlphaFoldDB" id="A0AAW1H116"/>
<keyword evidence="4" id="KW-1185">Reference proteome</keyword>
<organism evidence="3 4">
    <name type="scientific">Saponaria officinalis</name>
    <name type="common">Common soapwort</name>
    <name type="synonym">Lychnis saponaria</name>
    <dbReference type="NCBI Taxonomy" id="3572"/>
    <lineage>
        <taxon>Eukaryota</taxon>
        <taxon>Viridiplantae</taxon>
        <taxon>Streptophyta</taxon>
        <taxon>Embryophyta</taxon>
        <taxon>Tracheophyta</taxon>
        <taxon>Spermatophyta</taxon>
        <taxon>Magnoliopsida</taxon>
        <taxon>eudicotyledons</taxon>
        <taxon>Gunneridae</taxon>
        <taxon>Pentapetalae</taxon>
        <taxon>Caryophyllales</taxon>
        <taxon>Caryophyllaceae</taxon>
        <taxon>Caryophylleae</taxon>
        <taxon>Saponaria</taxon>
    </lineage>
</organism>
<accession>A0AAW1H116</accession>
<name>A0AAW1H116_SAPOF</name>
<feature type="compositionally biased region" description="Polar residues" evidence="2">
    <location>
        <begin position="245"/>
        <end position="262"/>
    </location>
</feature>